<evidence type="ECO:0000313" key="3">
    <source>
        <dbReference type="Proteomes" id="UP000595847"/>
    </source>
</evidence>
<reference evidence="1 3" key="1">
    <citation type="submission" date="2020-12" db="EMBL/GenBank/DDBJ databases">
        <title>strain FJAT-54423T represents a novel species of the genus Brevibacillus.</title>
        <authorList>
            <person name="Tang R."/>
        </authorList>
    </citation>
    <scope>NUCLEOTIDE SEQUENCE [LARGE SCALE GENOMIC DNA]</scope>
    <source>
        <strain evidence="1 3">FJAT-54423</strain>
    </source>
</reference>
<dbReference type="EMBL" id="CP066308">
    <property type="protein sequence ID" value="QQE75807.1"/>
    <property type="molecule type" value="Genomic_DNA"/>
</dbReference>
<sequence>MYIAVGDEAYARISGKLHNHGVRYRTKSPLGNVWNNASHTFPPRSEMFTYEFYVMPEDEHKALHAIHS</sequence>
<dbReference type="Proteomes" id="UP000677234">
    <property type="component" value="Chromosome"/>
</dbReference>
<gene>
    <name evidence="1" type="ORF">JD108_08045</name>
    <name evidence="2" type="ORF">KDJ56_07725</name>
</gene>
<dbReference type="AlphaFoldDB" id="A0A7T5ENI0"/>
<name>A0A7T5ENI0_9BACL</name>
<evidence type="ECO:0000313" key="4">
    <source>
        <dbReference type="Proteomes" id="UP000677234"/>
    </source>
</evidence>
<evidence type="ECO:0000313" key="2">
    <source>
        <dbReference type="EMBL" id="QUO42833.1"/>
    </source>
</evidence>
<dbReference type="Proteomes" id="UP000595847">
    <property type="component" value="Chromosome"/>
</dbReference>
<dbReference type="KEGG" id="bcop:JD108_08045"/>
<protein>
    <submittedName>
        <fullName evidence="1">Uncharacterized protein</fullName>
    </submittedName>
</protein>
<organism evidence="1 3">
    <name type="scientific">Brevibacillus composti</name>
    <dbReference type="NCBI Taxonomy" id="2796470"/>
    <lineage>
        <taxon>Bacteria</taxon>
        <taxon>Bacillati</taxon>
        <taxon>Bacillota</taxon>
        <taxon>Bacilli</taxon>
        <taxon>Bacillales</taxon>
        <taxon>Paenibacillaceae</taxon>
        <taxon>Brevibacillus</taxon>
    </lineage>
</organism>
<evidence type="ECO:0000313" key="1">
    <source>
        <dbReference type="EMBL" id="QQE75807.1"/>
    </source>
</evidence>
<proteinExistence type="predicted"/>
<accession>A0A7T5ENI0</accession>
<dbReference type="EMBL" id="CP073708">
    <property type="protein sequence ID" value="QUO42833.1"/>
    <property type="molecule type" value="Genomic_DNA"/>
</dbReference>
<reference evidence="2" key="2">
    <citation type="submission" date="2021-04" db="EMBL/GenBank/DDBJ databases">
        <title>Brevibacillus composti FJAT-54423, complete genome.</title>
        <authorList>
            <person name="Tang R."/>
        </authorList>
    </citation>
    <scope>NUCLEOTIDE SEQUENCE</scope>
    <source>
        <strain evidence="2">FJAT-54424</strain>
    </source>
</reference>
<keyword evidence="4" id="KW-1185">Reference proteome</keyword>
<dbReference type="RefSeq" id="WP_198829321.1">
    <property type="nucleotide sequence ID" value="NZ_CP066308.1"/>
</dbReference>